<proteinExistence type="predicted"/>
<reference evidence="1 2" key="1">
    <citation type="submission" date="2021-08" db="EMBL/GenBank/DDBJ databases">
        <title>Comparative Genomics Analysis of the Genus Qipengyuania Reveals Extensive Genetic Diversity and Metabolic Versatility, Including the Description of Fifteen Novel Species.</title>
        <authorList>
            <person name="Liu Y."/>
        </authorList>
    </citation>
    <scope>NUCLEOTIDE SEQUENCE [LARGE SCALE GENOMIC DNA]</scope>
    <source>
        <strain evidence="1 2">1NDH1</strain>
    </source>
</reference>
<evidence type="ECO:0000313" key="2">
    <source>
        <dbReference type="Proteomes" id="UP000824321"/>
    </source>
</evidence>
<gene>
    <name evidence="1" type="ORF">K3136_00110</name>
</gene>
<organism evidence="1 2">
    <name type="scientific">Qipengyuania gelatinilytica</name>
    <dbReference type="NCBI Taxonomy" id="2867231"/>
    <lineage>
        <taxon>Bacteria</taxon>
        <taxon>Pseudomonadati</taxon>
        <taxon>Pseudomonadota</taxon>
        <taxon>Alphaproteobacteria</taxon>
        <taxon>Sphingomonadales</taxon>
        <taxon>Erythrobacteraceae</taxon>
        <taxon>Qipengyuania</taxon>
    </lineage>
</organism>
<sequence length="271" mass="30797">MKGNSIRIEDGVECARDGTLFRDPARPQPRRSVRRALRHFRELVKDKEDTEQVFHIYDALPSKSFIPRARSLTLSERGERLRMDEGYLPDLLDDHDTLRKTPKGSVAHAYCDFMESEGLSAAGLVAEADKMGRPKYGDLIEWFGFRQRDTHDLMHVLTGYGRDALGEQCVLLFTHGQSPSHAHLLLGYAGAINMKKQVRSKAPVMRAVREAQILGRNCPPLVQLSIRELLQLNLEDAREALGIARPRLYERCHSIWRTEGIDPYDLLAPKA</sequence>
<name>A0ABX9A2A5_9SPHN</name>
<dbReference type="Pfam" id="PF05019">
    <property type="entry name" value="Coq4"/>
    <property type="match status" value="1"/>
</dbReference>
<dbReference type="RefSeq" id="WP_221430918.1">
    <property type="nucleotide sequence ID" value="NZ_CP081294.1"/>
</dbReference>
<dbReference type="InterPro" id="IPR007715">
    <property type="entry name" value="Coq4"/>
</dbReference>
<evidence type="ECO:0000313" key="1">
    <source>
        <dbReference type="EMBL" id="QZD95176.1"/>
    </source>
</evidence>
<protein>
    <recommendedName>
        <fullName evidence="3">Ubiquinone biosynthesis protein COQ4</fullName>
    </recommendedName>
</protein>
<evidence type="ECO:0008006" key="3">
    <source>
        <dbReference type="Google" id="ProtNLM"/>
    </source>
</evidence>
<keyword evidence="2" id="KW-1185">Reference proteome</keyword>
<dbReference type="EMBL" id="CP081294">
    <property type="protein sequence ID" value="QZD95176.1"/>
    <property type="molecule type" value="Genomic_DNA"/>
</dbReference>
<dbReference type="Proteomes" id="UP000824321">
    <property type="component" value="Chromosome"/>
</dbReference>
<accession>A0ABX9A2A5</accession>